<evidence type="ECO:0000313" key="2">
    <source>
        <dbReference type="Proteomes" id="UP000050417"/>
    </source>
</evidence>
<dbReference type="Proteomes" id="UP000050417">
    <property type="component" value="Unassembled WGS sequence"/>
</dbReference>
<protein>
    <submittedName>
        <fullName evidence="1">Sulfur reduction protein DsrE</fullName>
    </submittedName>
</protein>
<dbReference type="Pfam" id="PF02635">
    <property type="entry name" value="DsrE"/>
    <property type="match status" value="1"/>
</dbReference>
<name>A0A0N8GKK9_9CHLR</name>
<dbReference type="Gene3D" id="3.40.1260.10">
    <property type="entry name" value="DsrEFH-like"/>
    <property type="match status" value="1"/>
</dbReference>
<gene>
    <name evidence="1" type="ORF">ADN00_18105</name>
</gene>
<dbReference type="RefSeq" id="WP_075064453.1">
    <property type="nucleotide sequence ID" value="NZ_LGCL01000045.1"/>
</dbReference>
<evidence type="ECO:0000313" key="1">
    <source>
        <dbReference type="EMBL" id="KPL69986.1"/>
    </source>
</evidence>
<dbReference type="InterPro" id="IPR027396">
    <property type="entry name" value="DsrEFH-like"/>
</dbReference>
<dbReference type="EMBL" id="LGCL01000045">
    <property type="protein sequence ID" value="KPL69986.1"/>
    <property type="molecule type" value="Genomic_DNA"/>
</dbReference>
<accession>A0A0N8GKK9</accession>
<dbReference type="GO" id="GO:0005829">
    <property type="term" value="C:cytosol"/>
    <property type="evidence" value="ECO:0007669"/>
    <property type="project" value="TreeGrafter"/>
</dbReference>
<dbReference type="PANTHER" id="PTHR34874">
    <property type="entry name" value="PROTEIN YCHN"/>
    <property type="match status" value="1"/>
</dbReference>
<proteinExistence type="predicted"/>
<organism evidence="1 2">
    <name type="scientific">Ornatilinea apprima</name>
    <dbReference type="NCBI Taxonomy" id="1134406"/>
    <lineage>
        <taxon>Bacteria</taxon>
        <taxon>Bacillati</taxon>
        <taxon>Chloroflexota</taxon>
        <taxon>Anaerolineae</taxon>
        <taxon>Anaerolineales</taxon>
        <taxon>Anaerolineaceae</taxon>
        <taxon>Ornatilinea</taxon>
    </lineage>
</organism>
<dbReference type="InterPro" id="IPR003787">
    <property type="entry name" value="Sulphur_relay_DsrE/F-like"/>
</dbReference>
<dbReference type="AlphaFoldDB" id="A0A0N8GKK9"/>
<dbReference type="OrthoDB" id="9812053at2"/>
<dbReference type="STRING" id="1134406.ADN00_18105"/>
<dbReference type="PATRIC" id="fig|1134406.4.peg.2924"/>
<dbReference type="PANTHER" id="PTHR34874:SF1">
    <property type="entry name" value="PROTEIN YCHN"/>
    <property type="match status" value="1"/>
</dbReference>
<dbReference type="SUPFAM" id="SSF75169">
    <property type="entry name" value="DsrEFH-like"/>
    <property type="match status" value="1"/>
</dbReference>
<reference evidence="1 2" key="1">
    <citation type="submission" date="2015-07" db="EMBL/GenBank/DDBJ databases">
        <title>Genome sequence of Ornatilinea apprima DSM 23815.</title>
        <authorList>
            <person name="Hemp J."/>
            <person name="Ward L.M."/>
            <person name="Pace L.A."/>
            <person name="Fischer W.W."/>
        </authorList>
    </citation>
    <scope>NUCLEOTIDE SEQUENCE [LARGE SCALE GENOMIC DNA]</scope>
    <source>
        <strain evidence="1 2">P3M-1</strain>
    </source>
</reference>
<keyword evidence="2" id="KW-1185">Reference proteome</keyword>
<sequence>MKITIQVMVPPYTNQDLDTALNIAEACLDRGHEVRLFLFSDSILSTNTKVKPVRSDRNIPERMRLLIEEKKLRVDICGICMEYRGVRPEDAISGAAPSGLPELASLVVTSDRFVNLMA</sequence>
<comment type="caution">
    <text evidence="1">The sequence shown here is derived from an EMBL/GenBank/DDBJ whole genome shotgun (WGS) entry which is preliminary data.</text>
</comment>